<evidence type="ECO:0000313" key="1">
    <source>
        <dbReference type="EMBL" id="KAK1353247.1"/>
    </source>
</evidence>
<gene>
    <name evidence="1" type="ORF">POM88_052382</name>
</gene>
<dbReference type="Proteomes" id="UP001237642">
    <property type="component" value="Unassembled WGS sequence"/>
</dbReference>
<reference evidence="1" key="2">
    <citation type="submission" date="2023-05" db="EMBL/GenBank/DDBJ databases">
        <authorList>
            <person name="Schelkunov M.I."/>
        </authorList>
    </citation>
    <scope>NUCLEOTIDE SEQUENCE</scope>
    <source>
        <strain evidence="1">Hsosn_3</strain>
        <tissue evidence="1">Leaf</tissue>
    </source>
</reference>
<reference evidence="1" key="1">
    <citation type="submission" date="2023-02" db="EMBL/GenBank/DDBJ databases">
        <title>Genome of toxic invasive species Heracleum sosnowskyi carries increased number of genes despite the absence of recent whole-genome duplications.</title>
        <authorList>
            <person name="Schelkunov M."/>
            <person name="Shtratnikova V."/>
            <person name="Makarenko M."/>
            <person name="Klepikova A."/>
            <person name="Omelchenko D."/>
            <person name="Novikova G."/>
            <person name="Obukhova E."/>
            <person name="Bogdanov V."/>
            <person name="Penin A."/>
            <person name="Logacheva M."/>
        </authorList>
    </citation>
    <scope>NUCLEOTIDE SEQUENCE</scope>
    <source>
        <strain evidence="1">Hsosn_3</strain>
        <tissue evidence="1">Leaf</tissue>
    </source>
</reference>
<accession>A0AAD8GRV6</accession>
<keyword evidence="2" id="KW-1185">Reference proteome</keyword>
<dbReference type="InterPro" id="IPR012340">
    <property type="entry name" value="NA-bd_OB-fold"/>
</dbReference>
<name>A0AAD8GRV6_9APIA</name>
<protein>
    <submittedName>
        <fullName evidence="1">Uncharacterized protein</fullName>
    </submittedName>
</protein>
<sequence>MSVHKFELNPLQDVCGIVHRYEPNQKPIYSTDVNGVMQDLEPLQTIQTHFGNKQIARFKIIDGSVSHKVHIWGPLNSNTETLYANHVERPMTIVLASMKLSVYKGVVQISNLPSSKIFINLPHEDVLRMRNSLQYGARKYYANPGNLPVCLATINSKVPDQNYSNFVNCCYAYLALWKCKNELVWKQKGMEVIDVVKSARTILKQWHSAQEYLFYKTFWRKKTMGQYLTESKKMARQPGSKWGYLPSLILA</sequence>
<dbReference type="Gene3D" id="2.40.50.140">
    <property type="entry name" value="Nucleic acid-binding proteins"/>
    <property type="match status" value="1"/>
</dbReference>
<evidence type="ECO:0000313" key="2">
    <source>
        <dbReference type="Proteomes" id="UP001237642"/>
    </source>
</evidence>
<proteinExistence type="predicted"/>
<dbReference type="EMBL" id="JAUIZM010000013">
    <property type="protein sequence ID" value="KAK1353247.1"/>
    <property type="molecule type" value="Genomic_DNA"/>
</dbReference>
<dbReference type="AlphaFoldDB" id="A0AAD8GRV6"/>
<comment type="caution">
    <text evidence="1">The sequence shown here is derived from an EMBL/GenBank/DDBJ whole genome shotgun (WGS) entry which is preliminary data.</text>
</comment>
<organism evidence="1 2">
    <name type="scientific">Heracleum sosnowskyi</name>
    <dbReference type="NCBI Taxonomy" id="360622"/>
    <lineage>
        <taxon>Eukaryota</taxon>
        <taxon>Viridiplantae</taxon>
        <taxon>Streptophyta</taxon>
        <taxon>Embryophyta</taxon>
        <taxon>Tracheophyta</taxon>
        <taxon>Spermatophyta</taxon>
        <taxon>Magnoliopsida</taxon>
        <taxon>eudicotyledons</taxon>
        <taxon>Gunneridae</taxon>
        <taxon>Pentapetalae</taxon>
        <taxon>asterids</taxon>
        <taxon>campanulids</taxon>
        <taxon>Apiales</taxon>
        <taxon>Apiaceae</taxon>
        <taxon>Apioideae</taxon>
        <taxon>apioid superclade</taxon>
        <taxon>Tordylieae</taxon>
        <taxon>Tordyliinae</taxon>
        <taxon>Heracleum</taxon>
    </lineage>
</organism>
<dbReference type="SUPFAM" id="SSF50249">
    <property type="entry name" value="Nucleic acid-binding proteins"/>
    <property type="match status" value="1"/>
</dbReference>